<reference evidence="1 2" key="1">
    <citation type="submission" date="2020-08" db="EMBL/GenBank/DDBJ databases">
        <title>Genomic Encyclopedia of Archaeal and Bacterial Type Strains, Phase II (KMG-II): from individual species to whole genera.</title>
        <authorList>
            <person name="Goeker M."/>
        </authorList>
    </citation>
    <scope>NUCLEOTIDE SEQUENCE [LARGE SCALE GENOMIC DNA]</scope>
    <source>
        <strain evidence="1 2">DSM 43850</strain>
    </source>
</reference>
<dbReference type="PROSITE" id="PS51273">
    <property type="entry name" value="GATASE_TYPE_1"/>
    <property type="match status" value="1"/>
</dbReference>
<dbReference type="SUPFAM" id="SSF52317">
    <property type="entry name" value="Class I glutamine amidotransferase-like"/>
    <property type="match status" value="1"/>
</dbReference>
<dbReference type="InterPro" id="IPR029062">
    <property type="entry name" value="Class_I_gatase-like"/>
</dbReference>
<proteinExistence type="predicted"/>
<dbReference type="CDD" id="cd01745">
    <property type="entry name" value="GATase1_2"/>
    <property type="match status" value="1"/>
</dbReference>
<protein>
    <submittedName>
        <fullName evidence="1">Glutamine amidotransferase</fullName>
    </submittedName>
</protein>
<name>A0ABR6BUE3_9PSEU</name>
<dbReference type="Pfam" id="PF07722">
    <property type="entry name" value="Peptidase_C26"/>
    <property type="match status" value="1"/>
</dbReference>
<sequence length="245" mass="25660">MASNGSDSSGSGRRPVIGVTTYLERTRYGAWDVEAAVLARTYVDVVAAAGGNPVLLPPLDDWQAESVAFLDGLVLAGGADVDPARYGQRPHPRTGNLRPDRDAAEFALARAALEVDLPMIGVCRGMQVLNAVLGGTLVQHVPDVTGATTHQPAVGQFANNPVSLVPGSRLAEILGPSAVVSCSHHQAIDRLGAGLTVAATAADGTIEAVELSTADFVLGVQWHPEQDAEVRLFKALVDNTRRSDR</sequence>
<evidence type="ECO:0000313" key="1">
    <source>
        <dbReference type="EMBL" id="MBA8930458.1"/>
    </source>
</evidence>
<gene>
    <name evidence="1" type="ORF">BC739_007691</name>
</gene>
<dbReference type="Proteomes" id="UP000517916">
    <property type="component" value="Unassembled WGS sequence"/>
</dbReference>
<keyword evidence="2" id="KW-1185">Reference proteome</keyword>
<accession>A0ABR6BUE3</accession>
<comment type="caution">
    <text evidence="1">The sequence shown here is derived from an EMBL/GenBank/DDBJ whole genome shotgun (WGS) entry which is preliminary data.</text>
</comment>
<evidence type="ECO:0000313" key="2">
    <source>
        <dbReference type="Proteomes" id="UP000517916"/>
    </source>
</evidence>
<dbReference type="InterPro" id="IPR011697">
    <property type="entry name" value="Peptidase_C26"/>
</dbReference>
<organism evidence="1 2">
    <name type="scientific">Kutzneria viridogrisea</name>
    <dbReference type="NCBI Taxonomy" id="47990"/>
    <lineage>
        <taxon>Bacteria</taxon>
        <taxon>Bacillati</taxon>
        <taxon>Actinomycetota</taxon>
        <taxon>Actinomycetes</taxon>
        <taxon>Pseudonocardiales</taxon>
        <taxon>Pseudonocardiaceae</taxon>
        <taxon>Kutzneria</taxon>
    </lineage>
</organism>
<dbReference type="Gene3D" id="3.40.50.880">
    <property type="match status" value="1"/>
</dbReference>
<dbReference type="EMBL" id="JACJID010000006">
    <property type="protein sequence ID" value="MBA8930458.1"/>
    <property type="molecule type" value="Genomic_DNA"/>
</dbReference>
<dbReference type="PANTHER" id="PTHR43235:SF1">
    <property type="entry name" value="GLUTAMINE AMIDOTRANSFERASE PB2B2.05-RELATED"/>
    <property type="match status" value="1"/>
</dbReference>
<dbReference type="PANTHER" id="PTHR43235">
    <property type="entry name" value="GLUTAMINE AMIDOTRANSFERASE PB2B2.05-RELATED"/>
    <property type="match status" value="1"/>
</dbReference>
<keyword evidence="1" id="KW-0315">Glutamine amidotransferase</keyword>
<dbReference type="InterPro" id="IPR044668">
    <property type="entry name" value="PuuD-like"/>
</dbReference>
<dbReference type="RefSeq" id="WP_182839857.1">
    <property type="nucleotide sequence ID" value="NZ_BAAABQ010000025.1"/>
</dbReference>